<dbReference type="AlphaFoldDB" id="A9U6W4"/>
<dbReference type="GO" id="GO:0016491">
    <property type="term" value="F:oxidoreductase activity"/>
    <property type="evidence" value="ECO:0007669"/>
    <property type="project" value="InterPro"/>
</dbReference>
<dbReference type="HOGENOM" id="CLU_716860_0_0_1"/>
<dbReference type="InterPro" id="IPR036188">
    <property type="entry name" value="FAD/NAD-bd_sf"/>
</dbReference>
<evidence type="ECO:0000313" key="4">
    <source>
        <dbReference type="EMBL" id="EDQ48589.1"/>
    </source>
</evidence>
<feature type="domain" description="Amine oxidase" evidence="3">
    <location>
        <begin position="195"/>
        <end position="231"/>
    </location>
</feature>
<name>A9U6W4_PHYPA</name>
<dbReference type="EMBL" id="DS546235">
    <property type="protein sequence ID" value="EDQ48589.1"/>
    <property type="molecule type" value="Genomic_DNA"/>
</dbReference>
<evidence type="ECO:0000259" key="3">
    <source>
        <dbReference type="Pfam" id="PF01593"/>
    </source>
</evidence>
<dbReference type="PANTHER" id="PTHR10742">
    <property type="entry name" value="FLAVIN MONOAMINE OXIDASE"/>
    <property type="match status" value="1"/>
</dbReference>
<feature type="region of interest" description="Disordered" evidence="2">
    <location>
        <begin position="85"/>
        <end position="185"/>
    </location>
</feature>
<sequence>MCGTEGGGRDACGGGGVAADAGKGMAGFGADDVTRGLPAVRFRERREGPGGPGCRIGGGVQQFVGRHGVDGCTERGCCDAAVPGRGAGRMPEEATRGTQRRGCGDEEGGGEGERSGGGGGVGYGGGGDGERGDMRDAGGERPVREAGDRGVCERGEGGHEVGGGEGRGDGRGAGKSGGGEAERAGAANHGLALREPGVRKCVFFAGEATCKEHPDTVGGAMMSGLREAIRMMDIMENRGDSMAEAEALAAAQRQSDSERNEVGVVVVWMFVGTGGDFRWDGSGGRVGEEDWKGGCLIGGWEWAGEGYDEAVDGSRAVERAEGGDGGGERRERTSKSCGAVEGHVRACEDNSRAAVSDQGDVATAGGSSEGFRRDESWAGDFEYVDHVMGGGMCAGGGIRVGTVKSVAIGDVVQQGQAGACAQAKTGRGVMGGVRGVSVDSMGKDGTQLLRHCVRLLLVVATDLVSIRQSGTVTTFDGVMFVEAVGWSAGEQFRMLER</sequence>
<dbReference type="eggNOG" id="KOG0029">
    <property type="taxonomic scope" value="Eukaryota"/>
</dbReference>
<accession>A9U6W4</accession>
<dbReference type="PANTHER" id="PTHR10742:SF410">
    <property type="entry name" value="LYSINE-SPECIFIC HISTONE DEMETHYLASE 2"/>
    <property type="match status" value="1"/>
</dbReference>
<proteinExistence type="inferred from homology"/>
<protein>
    <submittedName>
        <fullName evidence="4">Predicted protein</fullName>
    </submittedName>
</protein>
<dbReference type="InterPro" id="IPR050281">
    <property type="entry name" value="Flavin_monoamine_oxidase"/>
</dbReference>
<feature type="non-terminal residue" evidence="4">
    <location>
        <position position="497"/>
    </location>
</feature>
<organism>
    <name type="scientific">Physcomitrium patens</name>
    <name type="common">Spreading-leaved earth moss</name>
    <name type="synonym">Physcomitrella patens</name>
    <dbReference type="NCBI Taxonomy" id="3218"/>
    <lineage>
        <taxon>Eukaryota</taxon>
        <taxon>Viridiplantae</taxon>
        <taxon>Streptophyta</taxon>
        <taxon>Embryophyta</taxon>
        <taxon>Bryophyta</taxon>
        <taxon>Bryophytina</taxon>
        <taxon>Bryopsida</taxon>
        <taxon>Funariidae</taxon>
        <taxon>Funariales</taxon>
        <taxon>Funariaceae</taxon>
        <taxon>Physcomitrium</taxon>
    </lineage>
</organism>
<evidence type="ECO:0000256" key="1">
    <source>
        <dbReference type="ARBA" id="ARBA00005995"/>
    </source>
</evidence>
<dbReference type="Gene3D" id="3.50.50.60">
    <property type="entry name" value="FAD/NAD(P)-binding domain"/>
    <property type="match status" value="1"/>
</dbReference>
<feature type="compositionally biased region" description="Basic and acidic residues" evidence="2">
    <location>
        <begin position="128"/>
        <end position="159"/>
    </location>
</feature>
<feature type="region of interest" description="Disordered" evidence="2">
    <location>
        <begin position="317"/>
        <end position="337"/>
    </location>
</feature>
<feature type="compositionally biased region" description="Basic and acidic residues" evidence="2">
    <location>
        <begin position="317"/>
        <end position="334"/>
    </location>
</feature>
<evidence type="ECO:0000256" key="2">
    <source>
        <dbReference type="SAM" id="MobiDB-lite"/>
    </source>
</evidence>
<feature type="region of interest" description="Disordered" evidence="2">
    <location>
        <begin position="351"/>
        <end position="370"/>
    </location>
</feature>
<dbReference type="Pfam" id="PF01593">
    <property type="entry name" value="Amino_oxidase"/>
    <property type="match status" value="1"/>
</dbReference>
<feature type="compositionally biased region" description="Gly residues" evidence="2">
    <location>
        <begin position="115"/>
        <end position="127"/>
    </location>
</feature>
<comment type="similarity">
    <text evidence="1">Belongs to the flavin monoamine oxidase family.</text>
</comment>
<gene>
    <name evidence="4" type="ORF">PHYPADRAFT_103575</name>
</gene>
<dbReference type="InterPro" id="IPR002937">
    <property type="entry name" value="Amino_oxidase"/>
</dbReference>
<reference evidence="4" key="1">
    <citation type="journal article" date="2008" name="Science">
        <title>The Physcomitrella genome reveals evolutionary insights into the conquest of land by plants.</title>
        <authorList>
            <person name="Rensing S."/>
            <person name="Lang D."/>
            <person name="Zimmer A."/>
            <person name="Terry A."/>
            <person name="Salamov A."/>
            <person name="Shapiro H."/>
            <person name="Nishiyama T."/>
            <person name="Perroud P.-F."/>
            <person name="Lindquist E."/>
            <person name="Kamisugi Y."/>
            <person name="Tanahashi T."/>
            <person name="Sakakibara K."/>
            <person name="Fujita T."/>
            <person name="Oishi K."/>
            <person name="Shin-I T."/>
            <person name="Kuroki Y."/>
            <person name="Toyoda A."/>
            <person name="Suzuki Y."/>
            <person name="Hashimoto A."/>
            <person name="Yamaguchi K."/>
            <person name="Sugano A."/>
            <person name="Kohara Y."/>
            <person name="Fujiyama A."/>
            <person name="Anterola A."/>
            <person name="Aoki S."/>
            <person name="Ashton N."/>
            <person name="Barbazuk W.B."/>
            <person name="Barker E."/>
            <person name="Bennetzen J."/>
            <person name="Bezanilla M."/>
            <person name="Blankenship R."/>
            <person name="Cho S.H."/>
            <person name="Dutcher S."/>
            <person name="Estelle M."/>
            <person name="Fawcett J.A."/>
            <person name="Gundlach H."/>
            <person name="Hanada K."/>
            <person name="Heyl A."/>
            <person name="Hicks K.A."/>
            <person name="Hugh J."/>
            <person name="Lohr M."/>
            <person name="Mayer K."/>
            <person name="Melkozernov A."/>
            <person name="Murata T."/>
            <person name="Nelson D."/>
            <person name="Pils B."/>
            <person name="Prigge M."/>
            <person name="Reiss B."/>
            <person name="Renner T."/>
            <person name="Rombauts S."/>
            <person name="Rushton P."/>
            <person name="Sanderfoot A."/>
            <person name="Schween G."/>
            <person name="Shiu S.-H."/>
            <person name="Stueber K."/>
            <person name="Theodoulou F.L."/>
            <person name="Tu H."/>
            <person name="Van de Peer Y."/>
            <person name="Verrier P.J."/>
            <person name="Waters E."/>
            <person name="Wood A."/>
            <person name="Yang L."/>
            <person name="Cove D."/>
            <person name="Cuming A."/>
            <person name="Hasebe M."/>
            <person name="Lucas S."/>
            <person name="Mishler D.B."/>
            <person name="Reski R."/>
            <person name="Grigoriev I."/>
            <person name="Quatrano R.S."/>
            <person name="Boore J.L."/>
        </authorList>
    </citation>
    <scope>NUCLEOTIDE SEQUENCE [LARGE SCALE GENOMIC DNA]</scope>
</reference>